<gene>
    <name evidence="9" type="ORF">PG996_002587</name>
</gene>
<evidence type="ECO:0000313" key="10">
    <source>
        <dbReference type="Proteomes" id="UP001446871"/>
    </source>
</evidence>
<evidence type="ECO:0000313" key="9">
    <source>
        <dbReference type="EMBL" id="KAK8083806.1"/>
    </source>
</evidence>
<feature type="region of interest" description="Disordered" evidence="6">
    <location>
        <begin position="185"/>
        <end position="207"/>
    </location>
</feature>
<evidence type="ECO:0000256" key="3">
    <source>
        <dbReference type="ARBA" id="ARBA00022989"/>
    </source>
</evidence>
<feature type="compositionally biased region" description="Basic and acidic residues" evidence="6">
    <location>
        <begin position="187"/>
        <end position="198"/>
    </location>
</feature>
<feature type="transmembrane region" description="Helical" evidence="7">
    <location>
        <begin position="110"/>
        <end position="129"/>
    </location>
</feature>
<feature type="transmembrane region" description="Helical" evidence="7">
    <location>
        <begin position="65"/>
        <end position="90"/>
    </location>
</feature>
<comment type="similarity">
    <text evidence="5">Belongs to the SAT4 family.</text>
</comment>
<accession>A0ABR1WJW5</accession>
<dbReference type="Pfam" id="PF20684">
    <property type="entry name" value="Fung_rhodopsin"/>
    <property type="match status" value="1"/>
</dbReference>
<evidence type="ECO:0000259" key="8">
    <source>
        <dbReference type="Pfam" id="PF20684"/>
    </source>
</evidence>
<evidence type="ECO:0000256" key="7">
    <source>
        <dbReference type="SAM" id="Phobius"/>
    </source>
</evidence>
<protein>
    <recommendedName>
        <fullName evidence="8">Rhodopsin domain-containing protein</fullName>
    </recommendedName>
</protein>
<keyword evidence="2 7" id="KW-0812">Transmembrane</keyword>
<dbReference type="InterPro" id="IPR049326">
    <property type="entry name" value="Rhodopsin_dom_fungi"/>
</dbReference>
<proteinExistence type="inferred from homology"/>
<dbReference type="PANTHER" id="PTHR33048:SF47">
    <property type="entry name" value="INTEGRAL MEMBRANE PROTEIN-RELATED"/>
    <property type="match status" value="1"/>
</dbReference>
<comment type="subcellular location">
    <subcellularLocation>
        <location evidence="1">Membrane</location>
        <topology evidence="1">Multi-pass membrane protein</topology>
    </subcellularLocation>
</comment>
<name>A0ABR1WJW5_9PEZI</name>
<evidence type="ECO:0000256" key="6">
    <source>
        <dbReference type="SAM" id="MobiDB-lite"/>
    </source>
</evidence>
<dbReference type="EMBL" id="JAQQWM010000001">
    <property type="protein sequence ID" value="KAK8083806.1"/>
    <property type="molecule type" value="Genomic_DNA"/>
</dbReference>
<evidence type="ECO:0000256" key="1">
    <source>
        <dbReference type="ARBA" id="ARBA00004141"/>
    </source>
</evidence>
<keyword evidence="3 7" id="KW-1133">Transmembrane helix</keyword>
<sequence>MSVLCLYRRIFVNGSEWLQNATWVTMAVVTAWLLSFALAIVFTCTPIRRQWIPTVEGHCTNSINVYATLIITNIITDLVIIGCLISAVRVNAIFNFNVRNNITGTVDQTFLLSVMECYIAIISISLPMLRPFYRRWRARHSSKLSDTPGNDGIVTFGQGDPDKKAGLTRMPSIPHTSQWELEEYEDAAGHDASSERRPRPVNRISGS</sequence>
<feature type="domain" description="Rhodopsin" evidence="8">
    <location>
        <begin position="1"/>
        <end position="81"/>
    </location>
</feature>
<feature type="transmembrane region" description="Helical" evidence="7">
    <location>
        <begin position="20"/>
        <end position="44"/>
    </location>
</feature>
<comment type="caution">
    <text evidence="9">The sequence shown here is derived from an EMBL/GenBank/DDBJ whole genome shotgun (WGS) entry which is preliminary data.</text>
</comment>
<keyword evidence="4 7" id="KW-0472">Membrane</keyword>
<evidence type="ECO:0000256" key="2">
    <source>
        <dbReference type="ARBA" id="ARBA00022692"/>
    </source>
</evidence>
<keyword evidence="10" id="KW-1185">Reference proteome</keyword>
<organism evidence="9 10">
    <name type="scientific">Apiospora saccharicola</name>
    <dbReference type="NCBI Taxonomy" id="335842"/>
    <lineage>
        <taxon>Eukaryota</taxon>
        <taxon>Fungi</taxon>
        <taxon>Dikarya</taxon>
        <taxon>Ascomycota</taxon>
        <taxon>Pezizomycotina</taxon>
        <taxon>Sordariomycetes</taxon>
        <taxon>Xylariomycetidae</taxon>
        <taxon>Amphisphaeriales</taxon>
        <taxon>Apiosporaceae</taxon>
        <taxon>Apiospora</taxon>
    </lineage>
</organism>
<feature type="region of interest" description="Disordered" evidence="6">
    <location>
        <begin position="149"/>
        <end position="170"/>
    </location>
</feature>
<evidence type="ECO:0000256" key="4">
    <source>
        <dbReference type="ARBA" id="ARBA00023136"/>
    </source>
</evidence>
<dbReference type="InterPro" id="IPR052337">
    <property type="entry name" value="SAT4-like"/>
</dbReference>
<dbReference type="PANTHER" id="PTHR33048">
    <property type="entry name" value="PTH11-LIKE INTEGRAL MEMBRANE PROTEIN (AFU_ORTHOLOGUE AFUA_5G11245)"/>
    <property type="match status" value="1"/>
</dbReference>
<evidence type="ECO:0000256" key="5">
    <source>
        <dbReference type="ARBA" id="ARBA00038359"/>
    </source>
</evidence>
<dbReference type="Proteomes" id="UP001446871">
    <property type="component" value="Unassembled WGS sequence"/>
</dbReference>
<reference evidence="9 10" key="1">
    <citation type="submission" date="2023-01" db="EMBL/GenBank/DDBJ databases">
        <title>Analysis of 21 Apiospora genomes using comparative genomics revels a genus with tremendous synthesis potential of carbohydrate active enzymes and secondary metabolites.</title>
        <authorList>
            <person name="Sorensen T."/>
        </authorList>
    </citation>
    <scope>NUCLEOTIDE SEQUENCE [LARGE SCALE GENOMIC DNA]</scope>
    <source>
        <strain evidence="9 10">CBS 83171</strain>
    </source>
</reference>